<dbReference type="InterPro" id="IPR052031">
    <property type="entry name" value="Membrane_Transporter-Flippase"/>
</dbReference>
<reference evidence="9" key="1">
    <citation type="submission" date="2012-11" db="EMBL/GenBank/DDBJ databases">
        <title>Dependencies among metagenomic species, viruses, plasmids and units of genetic variation.</title>
        <authorList>
            <person name="Nielsen H.B."/>
            <person name="Almeida M."/>
            <person name="Juncker A.S."/>
            <person name="Rasmussen S."/>
            <person name="Li J."/>
            <person name="Sunagawa S."/>
            <person name="Plichta D."/>
            <person name="Gautier L."/>
            <person name="Le Chatelier E."/>
            <person name="Peletier E."/>
            <person name="Bonde I."/>
            <person name="Nielsen T."/>
            <person name="Manichanh C."/>
            <person name="Arumugam M."/>
            <person name="Batto J."/>
            <person name="Santos M.B.Q.D."/>
            <person name="Blom N."/>
            <person name="Borruel N."/>
            <person name="Burgdorf K.S."/>
            <person name="Boumezbeur F."/>
            <person name="Casellas F."/>
            <person name="Dore J."/>
            <person name="Guarner F."/>
            <person name="Hansen T."/>
            <person name="Hildebrand F."/>
            <person name="Kaas R.S."/>
            <person name="Kennedy S."/>
            <person name="Kristiansen K."/>
            <person name="Kultima J.R."/>
            <person name="Leonard P."/>
            <person name="Levenez F."/>
            <person name="Lund O."/>
            <person name="Moumen B."/>
            <person name="Le Paslier D."/>
            <person name="Pons N."/>
            <person name="Pedersen O."/>
            <person name="Prifti E."/>
            <person name="Qin J."/>
            <person name="Raes J."/>
            <person name="Tap J."/>
            <person name="Tims S."/>
            <person name="Ussery D.W."/>
            <person name="Yamada T."/>
            <person name="MetaHit consortium"/>
            <person name="Renault P."/>
            <person name="Sicheritz-Ponten T."/>
            <person name="Bork P."/>
            <person name="Wang J."/>
            <person name="Brunak S."/>
            <person name="Ehrlich S.D."/>
        </authorList>
    </citation>
    <scope>NUCLEOTIDE SEQUENCE [LARGE SCALE GENOMIC DNA]</scope>
</reference>
<feature type="transmembrane region" description="Helical" evidence="8">
    <location>
        <begin position="354"/>
        <end position="372"/>
    </location>
</feature>
<keyword evidence="2" id="KW-0813">Transport</keyword>
<evidence type="ECO:0000256" key="2">
    <source>
        <dbReference type="ARBA" id="ARBA00022448"/>
    </source>
</evidence>
<evidence type="ECO:0000256" key="8">
    <source>
        <dbReference type="SAM" id="Phobius"/>
    </source>
</evidence>
<feature type="transmembrane region" description="Helical" evidence="8">
    <location>
        <begin position="318"/>
        <end position="342"/>
    </location>
</feature>
<feature type="transmembrane region" description="Helical" evidence="8">
    <location>
        <begin position="139"/>
        <end position="164"/>
    </location>
</feature>
<keyword evidence="4 8" id="KW-0812">Transmembrane</keyword>
<dbReference type="EMBL" id="CBEP010000122">
    <property type="protein sequence ID" value="CDC05655.1"/>
    <property type="molecule type" value="Genomic_DNA"/>
</dbReference>
<protein>
    <submittedName>
        <fullName evidence="9">MATE efflux family protein</fullName>
    </submittedName>
</protein>
<evidence type="ECO:0000256" key="6">
    <source>
        <dbReference type="ARBA" id="ARBA00023136"/>
    </source>
</evidence>
<feature type="transmembrane region" description="Helical" evidence="8">
    <location>
        <begin position="66"/>
        <end position="86"/>
    </location>
</feature>
<feature type="transmembrane region" description="Helical" evidence="8">
    <location>
        <begin position="198"/>
        <end position="219"/>
    </location>
</feature>
<dbReference type="GO" id="GO:0015297">
    <property type="term" value="F:antiporter activity"/>
    <property type="evidence" value="ECO:0007669"/>
    <property type="project" value="InterPro"/>
</dbReference>
<organism evidence="9 10">
    <name type="scientific">[Clostridium] leptum CAG:27</name>
    <dbReference type="NCBI Taxonomy" id="1263068"/>
    <lineage>
        <taxon>Bacteria</taxon>
        <taxon>Bacillati</taxon>
        <taxon>Bacillota</taxon>
        <taxon>Clostridia</taxon>
        <taxon>Eubacteriales</taxon>
        <taxon>Oscillospiraceae</taxon>
        <taxon>Oscillospiraceae incertae sedis</taxon>
    </lineage>
</organism>
<dbReference type="NCBIfam" id="TIGR00797">
    <property type="entry name" value="matE"/>
    <property type="match status" value="1"/>
</dbReference>
<feature type="compositionally biased region" description="Basic and acidic residues" evidence="7">
    <location>
        <begin position="462"/>
        <end position="481"/>
    </location>
</feature>
<evidence type="ECO:0000313" key="9">
    <source>
        <dbReference type="EMBL" id="CDC05655.1"/>
    </source>
</evidence>
<dbReference type="PIRSF" id="PIRSF006603">
    <property type="entry name" value="DinF"/>
    <property type="match status" value="1"/>
</dbReference>
<gene>
    <name evidence="9" type="ORF">BN578_01068</name>
</gene>
<name>R6N3P1_9FIRM</name>
<proteinExistence type="predicted"/>
<feature type="transmembrane region" description="Helical" evidence="8">
    <location>
        <begin position="20"/>
        <end position="46"/>
    </location>
</feature>
<feature type="region of interest" description="Disordered" evidence="7">
    <location>
        <begin position="456"/>
        <end position="481"/>
    </location>
</feature>
<accession>R6N3P1</accession>
<dbReference type="Proteomes" id="UP000018168">
    <property type="component" value="Unassembled WGS sequence"/>
</dbReference>
<evidence type="ECO:0000256" key="4">
    <source>
        <dbReference type="ARBA" id="ARBA00022692"/>
    </source>
</evidence>
<feature type="transmembrane region" description="Helical" evidence="8">
    <location>
        <begin position="384"/>
        <end position="409"/>
    </location>
</feature>
<dbReference type="InterPro" id="IPR048279">
    <property type="entry name" value="MdtK-like"/>
</dbReference>
<keyword evidence="6 8" id="KW-0472">Membrane</keyword>
<evidence type="ECO:0000256" key="7">
    <source>
        <dbReference type="SAM" id="MobiDB-lite"/>
    </source>
</evidence>
<comment type="subcellular location">
    <subcellularLocation>
        <location evidence="1">Cell membrane</location>
        <topology evidence="1">Multi-pass membrane protein</topology>
    </subcellularLocation>
</comment>
<evidence type="ECO:0000256" key="5">
    <source>
        <dbReference type="ARBA" id="ARBA00022989"/>
    </source>
</evidence>
<dbReference type="GO" id="GO:0005886">
    <property type="term" value="C:plasma membrane"/>
    <property type="evidence" value="ECO:0007669"/>
    <property type="project" value="UniProtKB-SubCell"/>
</dbReference>
<dbReference type="InterPro" id="IPR002528">
    <property type="entry name" value="MATE_fam"/>
</dbReference>
<dbReference type="CDD" id="cd13138">
    <property type="entry name" value="MATE_yoeA_like"/>
    <property type="match status" value="1"/>
</dbReference>
<feature type="transmembrane region" description="Helical" evidence="8">
    <location>
        <begin position="421"/>
        <end position="443"/>
    </location>
</feature>
<sequence>MTVKRSYEIDMCNGPLLGKILQFSIPLICSGILQLLFNAADIVVVGQFTGSDALAAVGSTSALNNLIVNVFLGFSIGCSIMTARYYGAQKWKDVHEVVHTSMLVSMICGAALIVIGIALARPLLEVMGTPENVLDQAVLYMRIIFVGMPALMVYNFGAAILRAVGDTKRPLLFLLIAGAINVVLNLVFVIVFHMGVAGVAVATVISQCVSAVMIVVCLMRSETVYQLCLKELRIYKDKLIEITKVGLPAGIQGAVFNVSNVLIQSSVNSFGSLVVAGNTAATNLEGFVYTSMNAIYQASLSFTSQNIGAGKMERIKPVLWRCLAVVFVVGAGMGGLGLLFMNQLLGIYSGEPEVISYGALRMELIFSTYFFCGMMDVACGSVRGLGYSITPTVISLTGACGLRILWIYTVFALDRSLFTLYLSYPVTWAVTFLGHLVCFFIFLRKVKRKAAWEIRPQGPEPGVKEERAEEIYNQHETNEEL</sequence>
<evidence type="ECO:0000313" key="10">
    <source>
        <dbReference type="Proteomes" id="UP000018168"/>
    </source>
</evidence>
<dbReference type="PANTHER" id="PTHR43549:SF3">
    <property type="entry name" value="MULTIDRUG RESISTANCE PROTEIN YPNP-RELATED"/>
    <property type="match status" value="1"/>
</dbReference>
<feature type="transmembrane region" description="Helical" evidence="8">
    <location>
        <begin position="98"/>
        <end position="119"/>
    </location>
</feature>
<evidence type="ECO:0000256" key="1">
    <source>
        <dbReference type="ARBA" id="ARBA00004651"/>
    </source>
</evidence>
<evidence type="ECO:0000256" key="3">
    <source>
        <dbReference type="ARBA" id="ARBA00022475"/>
    </source>
</evidence>
<keyword evidence="3" id="KW-1003">Cell membrane</keyword>
<dbReference type="Pfam" id="PF01554">
    <property type="entry name" value="MatE"/>
    <property type="match status" value="2"/>
</dbReference>
<dbReference type="AlphaFoldDB" id="R6N3P1"/>
<dbReference type="GO" id="GO:0042910">
    <property type="term" value="F:xenobiotic transmembrane transporter activity"/>
    <property type="evidence" value="ECO:0007669"/>
    <property type="project" value="InterPro"/>
</dbReference>
<comment type="caution">
    <text evidence="9">The sequence shown here is derived from an EMBL/GenBank/DDBJ whole genome shotgun (WGS) entry which is preliminary data.</text>
</comment>
<keyword evidence="5 8" id="KW-1133">Transmembrane helix</keyword>
<dbReference type="PANTHER" id="PTHR43549">
    <property type="entry name" value="MULTIDRUG RESISTANCE PROTEIN YPNP-RELATED"/>
    <property type="match status" value="1"/>
</dbReference>
<feature type="transmembrane region" description="Helical" evidence="8">
    <location>
        <begin position="171"/>
        <end position="192"/>
    </location>
</feature>